<gene>
    <name evidence="1" type="ORF">FYJ37_05305</name>
</gene>
<dbReference type="EMBL" id="VUMB01000008">
    <property type="protein sequence ID" value="MSS39784.1"/>
    <property type="molecule type" value="Genomic_DNA"/>
</dbReference>
<name>A0A844FBA1_CLOSV</name>
<evidence type="ECO:0000313" key="2">
    <source>
        <dbReference type="Proteomes" id="UP000462363"/>
    </source>
</evidence>
<sequence length="81" mass="8938">MPVMETPPQISKNVSMTMMGSHTESIGRPRDIAFISLIPWVNGSKSDAPTIMPMLNVVPPGAKPIRRKFSMSTRTQIKISI</sequence>
<protein>
    <submittedName>
        <fullName evidence="1">Uncharacterized protein</fullName>
    </submittedName>
</protein>
<evidence type="ECO:0000313" key="1">
    <source>
        <dbReference type="EMBL" id="MSS39784.1"/>
    </source>
</evidence>
<dbReference type="AlphaFoldDB" id="A0A844FBA1"/>
<comment type="caution">
    <text evidence="1">The sequence shown here is derived from an EMBL/GenBank/DDBJ whole genome shotgun (WGS) entry which is preliminary data.</text>
</comment>
<dbReference type="RefSeq" id="WP_330665178.1">
    <property type="nucleotide sequence ID" value="NZ_CAMAAA010000015.1"/>
</dbReference>
<dbReference type="Proteomes" id="UP000462363">
    <property type="component" value="Unassembled WGS sequence"/>
</dbReference>
<organism evidence="1 2">
    <name type="scientific">Clostridium scindens (strain JCM 10418 / VPI 12708)</name>
    <dbReference type="NCBI Taxonomy" id="29347"/>
    <lineage>
        <taxon>Bacteria</taxon>
        <taxon>Bacillati</taxon>
        <taxon>Bacillota</taxon>
        <taxon>Clostridia</taxon>
        <taxon>Lachnospirales</taxon>
        <taxon>Lachnospiraceae</taxon>
    </lineage>
</organism>
<reference evidence="1 2" key="1">
    <citation type="submission" date="2019-08" db="EMBL/GenBank/DDBJ databases">
        <title>In-depth cultivation of the pig gut microbiome towards novel bacterial diversity and tailored functional studies.</title>
        <authorList>
            <person name="Wylensek D."/>
            <person name="Hitch T.C.A."/>
            <person name="Clavel T."/>
        </authorList>
    </citation>
    <scope>NUCLEOTIDE SEQUENCE [LARGE SCALE GENOMIC DNA]</scope>
    <source>
        <strain evidence="1 2">BL-389-WT-3D</strain>
    </source>
</reference>
<accession>A0A844FBA1</accession>
<proteinExistence type="predicted"/>